<gene>
    <name evidence="3" type="ORF">BKA67DRAFT_541207</name>
</gene>
<feature type="chain" id="PRO_5040366128" evidence="2">
    <location>
        <begin position="23"/>
        <end position="189"/>
    </location>
</feature>
<evidence type="ECO:0000313" key="3">
    <source>
        <dbReference type="EMBL" id="KAH6646230.1"/>
    </source>
</evidence>
<protein>
    <submittedName>
        <fullName evidence="3">Uncharacterized protein</fullName>
    </submittedName>
</protein>
<accession>A0A9P8RMN9</accession>
<dbReference type="Proteomes" id="UP000758603">
    <property type="component" value="Unassembled WGS sequence"/>
</dbReference>
<name>A0A9P8RMN9_9PEZI</name>
<organism evidence="3 4">
    <name type="scientific">Truncatella angustata</name>
    <dbReference type="NCBI Taxonomy" id="152316"/>
    <lineage>
        <taxon>Eukaryota</taxon>
        <taxon>Fungi</taxon>
        <taxon>Dikarya</taxon>
        <taxon>Ascomycota</taxon>
        <taxon>Pezizomycotina</taxon>
        <taxon>Sordariomycetes</taxon>
        <taxon>Xylariomycetidae</taxon>
        <taxon>Amphisphaeriales</taxon>
        <taxon>Sporocadaceae</taxon>
        <taxon>Truncatella</taxon>
    </lineage>
</organism>
<reference evidence="3" key="1">
    <citation type="journal article" date="2021" name="Nat. Commun.">
        <title>Genetic determinants of endophytism in the Arabidopsis root mycobiome.</title>
        <authorList>
            <person name="Mesny F."/>
            <person name="Miyauchi S."/>
            <person name="Thiergart T."/>
            <person name="Pickel B."/>
            <person name="Atanasova L."/>
            <person name="Karlsson M."/>
            <person name="Huettel B."/>
            <person name="Barry K.W."/>
            <person name="Haridas S."/>
            <person name="Chen C."/>
            <person name="Bauer D."/>
            <person name="Andreopoulos W."/>
            <person name="Pangilinan J."/>
            <person name="LaButti K."/>
            <person name="Riley R."/>
            <person name="Lipzen A."/>
            <person name="Clum A."/>
            <person name="Drula E."/>
            <person name="Henrissat B."/>
            <person name="Kohler A."/>
            <person name="Grigoriev I.V."/>
            <person name="Martin F.M."/>
            <person name="Hacquard S."/>
        </authorList>
    </citation>
    <scope>NUCLEOTIDE SEQUENCE</scope>
    <source>
        <strain evidence="3">MPI-SDFR-AT-0073</strain>
    </source>
</reference>
<feature type="signal peptide" evidence="2">
    <location>
        <begin position="1"/>
        <end position="22"/>
    </location>
</feature>
<evidence type="ECO:0000256" key="1">
    <source>
        <dbReference type="SAM" id="MobiDB-lite"/>
    </source>
</evidence>
<dbReference type="EMBL" id="JAGPXC010000010">
    <property type="protein sequence ID" value="KAH6646230.1"/>
    <property type="molecule type" value="Genomic_DNA"/>
</dbReference>
<proteinExistence type="predicted"/>
<evidence type="ECO:0000256" key="2">
    <source>
        <dbReference type="SAM" id="SignalP"/>
    </source>
</evidence>
<feature type="region of interest" description="Disordered" evidence="1">
    <location>
        <begin position="101"/>
        <end position="129"/>
    </location>
</feature>
<dbReference type="AlphaFoldDB" id="A0A9P8RMN9"/>
<feature type="compositionally biased region" description="Low complexity" evidence="1">
    <location>
        <begin position="101"/>
        <end position="114"/>
    </location>
</feature>
<sequence length="189" mass="19712">MPSPVSAAPIAGWASLLSLAMAANSSSSSFTYPPTTEISPCCAATTIPGCNYGRVGASLGVIVVVVFAFFCGCRLTCDQAWEAGHTAGMVEVLLKHQLQKQQPQQQQQTQQLTPAPAPVPAAEPETEPKIAPAAAPVPVPASASEPEALLVQVTHEPVQRGFAYGLGILMSSIAPKVVQEFARGVFEKD</sequence>
<evidence type="ECO:0000313" key="4">
    <source>
        <dbReference type="Proteomes" id="UP000758603"/>
    </source>
</evidence>
<keyword evidence="4" id="KW-1185">Reference proteome</keyword>
<keyword evidence="2" id="KW-0732">Signal</keyword>
<dbReference type="GeneID" id="70129781"/>
<comment type="caution">
    <text evidence="3">The sequence shown here is derived from an EMBL/GenBank/DDBJ whole genome shotgun (WGS) entry which is preliminary data.</text>
</comment>
<dbReference type="RefSeq" id="XP_045952744.1">
    <property type="nucleotide sequence ID" value="XM_046100889.1"/>
</dbReference>